<reference evidence="2" key="1">
    <citation type="submission" date="2022-01" db="EMBL/GenBank/DDBJ databases">
        <authorList>
            <person name="King R."/>
        </authorList>
    </citation>
    <scope>NUCLEOTIDE SEQUENCE</scope>
</reference>
<dbReference type="AlphaFoldDB" id="A0A9P0DVL6"/>
<evidence type="ECO:0000313" key="2">
    <source>
        <dbReference type="EMBL" id="CAH1170184.1"/>
    </source>
</evidence>
<feature type="transmembrane region" description="Helical" evidence="1">
    <location>
        <begin position="256"/>
        <end position="274"/>
    </location>
</feature>
<protein>
    <recommendedName>
        <fullName evidence="4">Heparan-alpha-glucosaminide N-acetyltransferase</fullName>
    </recommendedName>
</protein>
<evidence type="ECO:0000256" key="1">
    <source>
        <dbReference type="SAM" id="Phobius"/>
    </source>
</evidence>
<feature type="transmembrane region" description="Helical" evidence="1">
    <location>
        <begin position="438"/>
        <end position="461"/>
    </location>
</feature>
<keyword evidence="1" id="KW-0812">Transmembrane</keyword>
<keyword evidence="1" id="KW-1133">Transmembrane helix</keyword>
<organism evidence="2 3">
    <name type="scientific">Phaedon cochleariae</name>
    <name type="common">Mustard beetle</name>
    <dbReference type="NCBI Taxonomy" id="80249"/>
    <lineage>
        <taxon>Eukaryota</taxon>
        <taxon>Metazoa</taxon>
        <taxon>Ecdysozoa</taxon>
        <taxon>Arthropoda</taxon>
        <taxon>Hexapoda</taxon>
        <taxon>Insecta</taxon>
        <taxon>Pterygota</taxon>
        <taxon>Neoptera</taxon>
        <taxon>Endopterygota</taxon>
        <taxon>Coleoptera</taxon>
        <taxon>Polyphaga</taxon>
        <taxon>Cucujiformia</taxon>
        <taxon>Chrysomeloidea</taxon>
        <taxon>Chrysomelidae</taxon>
        <taxon>Chrysomelinae</taxon>
        <taxon>Chrysomelini</taxon>
        <taxon>Phaedon</taxon>
    </lineage>
</organism>
<feature type="transmembrane region" description="Helical" evidence="1">
    <location>
        <begin position="231"/>
        <end position="250"/>
    </location>
</feature>
<proteinExistence type="predicted"/>
<feature type="transmembrane region" description="Helical" evidence="1">
    <location>
        <begin position="186"/>
        <end position="210"/>
    </location>
</feature>
<gene>
    <name evidence="2" type="ORF">PHAECO_LOCUS9098</name>
</gene>
<feature type="transmembrane region" description="Helical" evidence="1">
    <location>
        <begin position="158"/>
        <end position="180"/>
    </location>
</feature>
<keyword evidence="1" id="KW-0472">Membrane</keyword>
<evidence type="ECO:0008006" key="4">
    <source>
        <dbReference type="Google" id="ProtNLM"/>
    </source>
</evidence>
<feature type="transmembrane region" description="Helical" evidence="1">
    <location>
        <begin position="514"/>
        <end position="535"/>
    </location>
</feature>
<dbReference type="Proteomes" id="UP001153737">
    <property type="component" value="Chromosome 5"/>
</dbReference>
<dbReference type="EMBL" id="OU896711">
    <property type="protein sequence ID" value="CAH1170184.1"/>
    <property type="molecule type" value="Genomic_DNA"/>
</dbReference>
<feature type="transmembrane region" description="Helical" evidence="1">
    <location>
        <begin position="404"/>
        <end position="426"/>
    </location>
</feature>
<dbReference type="OrthoDB" id="2149840at2759"/>
<dbReference type="PANTHER" id="PTHR31061:SF24">
    <property type="entry name" value="LD22376P"/>
    <property type="match status" value="1"/>
</dbReference>
<feature type="transmembrane region" description="Helical" evidence="1">
    <location>
        <begin position="373"/>
        <end position="397"/>
    </location>
</feature>
<name>A0A9P0DVL6_PHACE</name>
<sequence>MGQFYLNINFEETYEDLYLYTLNKECYECPYLLSYHGNGSIKNCMSKDPPNTVFSTDLKFRIATEHKEYFPQDQSSNVICDLDQSFGQFGIYNVNINESGCYVDVLVEPVNIYTPILTVILIYSALFSLIYGIFFLWRTRKTSEDSQAKKERIKSLDTFRGISIVVMIFANFGCGGYEFIDHAKWNGLHIADLVFPWFIWIMGACIPMSLTSSFKRKILNKELMANITKRSLKLFCLGIFLGSGSDLNFLRIFGVLQRFGVAYFTISTICIYCMDRAEIKEGNSYLADILKIWKGWIVVLSLLLVHTILIFTVAAPGCPKGYMGPGGLHKNRSHNHCVGGATGYIDELILGNHRYQNPTIWAIYEAKPFDPEGLLGCLTTIFHVFIGVQAGTTLIVYKNHSDRLIRWLSWAVFTGLIGGGLCGFSKEEGLIPVNKNLWSLSFVMVTSSLAFLMLSITYILVDMKKWWSGKPFLYAGMNAILMYIGHEMTDGHFPVRWYLHNYNSIQGDYRRTHFLALLSDVWGVSIWVLVAVYLYKINYFFSI</sequence>
<reference evidence="2" key="2">
    <citation type="submission" date="2022-10" db="EMBL/GenBank/DDBJ databases">
        <authorList>
            <consortium name="ENA_rothamsted_submissions"/>
            <consortium name="culmorum"/>
            <person name="King R."/>
        </authorList>
    </citation>
    <scope>NUCLEOTIDE SEQUENCE</scope>
</reference>
<evidence type="ECO:0000313" key="3">
    <source>
        <dbReference type="Proteomes" id="UP001153737"/>
    </source>
</evidence>
<dbReference type="PANTHER" id="PTHR31061">
    <property type="entry name" value="LD22376P"/>
    <property type="match status" value="1"/>
</dbReference>
<keyword evidence="3" id="KW-1185">Reference proteome</keyword>
<accession>A0A9P0DVL6</accession>
<feature type="transmembrane region" description="Helical" evidence="1">
    <location>
        <begin position="112"/>
        <end position="137"/>
    </location>
</feature>
<feature type="transmembrane region" description="Helical" evidence="1">
    <location>
        <begin position="295"/>
        <end position="315"/>
    </location>
</feature>